<evidence type="ECO:0000313" key="2">
    <source>
        <dbReference type="Proteomes" id="UP000220106"/>
    </source>
</evidence>
<sequence>MKHLTEMFRGVLEGVVLQKIQTGETGNLHVQLLDGNDPRCNHFERSIGGSKSSIKKIGCIQ</sequence>
<name>A0AAX0SCE4_9BACI</name>
<proteinExistence type="predicted"/>
<gene>
    <name evidence="1" type="ORF">CN689_00285</name>
</gene>
<reference evidence="1 2" key="1">
    <citation type="submission" date="2017-09" db="EMBL/GenBank/DDBJ databases">
        <title>Large-scale bioinformatics analysis of Bacillus genomes uncovers conserved roles of natural products in bacterial physiology.</title>
        <authorList>
            <consortium name="Agbiome Team Llc"/>
            <person name="Bleich R.M."/>
            <person name="Kirk G.J."/>
            <person name="Santa Maria K.C."/>
            <person name="Allen S.E."/>
            <person name="Farag S."/>
            <person name="Shank E.A."/>
            <person name="Bowers A."/>
        </authorList>
    </citation>
    <scope>NUCLEOTIDE SEQUENCE [LARGE SCALE GENOMIC DNA]</scope>
    <source>
        <strain evidence="1 2">AFS003229</strain>
    </source>
</reference>
<dbReference type="EMBL" id="NUEQ01000002">
    <property type="protein sequence ID" value="PEJ38227.1"/>
    <property type="molecule type" value="Genomic_DNA"/>
</dbReference>
<dbReference type="RefSeq" id="WP_098174450.1">
    <property type="nucleotide sequence ID" value="NZ_NUEQ01000002.1"/>
</dbReference>
<protein>
    <submittedName>
        <fullName evidence="1">Uncharacterized protein</fullName>
    </submittedName>
</protein>
<dbReference type="AlphaFoldDB" id="A0AAX0SCE4"/>
<organism evidence="1 2">
    <name type="scientific">Peribacillus butanolivorans</name>
    <dbReference type="NCBI Taxonomy" id="421767"/>
    <lineage>
        <taxon>Bacteria</taxon>
        <taxon>Bacillati</taxon>
        <taxon>Bacillota</taxon>
        <taxon>Bacilli</taxon>
        <taxon>Bacillales</taxon>
        <taxon>Bacillaceae</taxon>
        <taxon>Peribacillus</taxon>
    </lineage>
</organism>
<dbReference type="Proteomes" id="UP000220106">
    <property type="component" value="Unassembled WGS sequence"/>
</dbReference>
<accession>A0AAX0SCE4</accession>
<comment type="caution">
    <text evidence="1">The sequence shown here is derived from an EMBL/GenBank/DDBJ whole genome shotgun (WGS) entry which is preliminary data.</text>
</comment>
<evidence type="ECO:0000313" key="1">
    <source>
        <dbReference type="EMBL" id="PEJ38227.1"/>
    </source>
</evidence>